<proteinExistence type="predicted"/>
<keyword evidence="1" id="KW-0472">Membrane</keyword>
<protein>
    <submittedName>
        <fullName evidence="2">Uncharacterized protein</fullName>
    </submittedName>
</protein>
<dbReference type="AlphaFoldDB" id="A0A6A5SGV2"/>
<keyword evidence="1" id="KW-0812">Transmembrane</keyword>
<evidence type="ECO:0000256" key="1">
    <source>
        <dbReference type="SAM" id="Phobius"/>
    </source>
</evidence>
<keyword evidence="3" id="KW-1185">Reference proteome</keyword>
<evidence type="ECO:0000313" key="3">
    <source>
        <dbReference type="Proteomes" id="UP000800038"/>
    </source>
</evidence>
<dbReference type="Proteomes" id="UP000800038">
    <property type="component" value="Unassembled WGS sequence"/>
</dbReference>
<accession>A0A6A5SGV2</accession>
<organism evidence="2 3">
    <name type="scientific">Clathrospora elynae</name>
    <dbReference type="NCBI Taxonomy" id="706981"/>
    <lineage>
        <taxon>Eukaryota</taxon>
        <taxon>Fungi</taxon>
        <taxon>Dikarya</taxon>
        <taxon>Ascomycota</taxon>
        <taxon>Pezizomycotina</taxon>
        <taxon>Dothideomycetes</taxon>
        <taxon>Pleosporomycetidae</taxon>
        <taxon>Pleosporales</taxon>
        <taxon>Diademaceae</taxon>
        <taxon>Clathrospora</taxon>
    </lineage>
</organism>
<gene>
    <name evidence="2" type="ORF">EJ02DRAFT_245134</name>
</gene>
<evidence type="ECO:0000313" key="2">
    <source>
        <dbReference type="EMBL" id="KAF1939881.1"/>
    </source>
</evidence>
<feature type="transmembrane region" description="Helical" evidence="1">
    <location>
        <begin position="20"/>
        <end position="42"/>
    </location>
</feature>
<sequence>MRFEPYKFEFHPDALNAFVYSSGVTHVVIVLLVWIATITGSLDISKKVSFQGLVLQQVEGGQDFRRFSRLDVFWLNLDSQRLPLRPQDQTHSDEELALFYSSFAM</sequence>
<keyword evidence="1" id="KW-1133">Transmembrane helix</keyword>
<reference evidence="2" key="1">
    <citation type="journal article" date="2020" name="Stud. Mycol.">
        <title>101 Dothideomycetes genomes: a test case for predicting lifestyles and emergence of pathogens.</title>
        <authorList>
            <person name="Haridas S."/>
            <person name="Albert R."/>
            <person name="Binder M."/>
            <person name="Bloem J."/>
            <person name="Labutti K."/>
            <person name="Salamov A."/>
            <person name="Andreopoulos B."/>
            <person name="Baker S."/>
            <person name="Barry K."/>
            <person name="Bills G."/>
            <person name="Bluhm B."/>
            <person name="Cannon C."/>
            <person name="Castanera R."/>
            <person name="Culley D."/>
            <person name="Daum C."/>
            <person name="Ezra D."/>
            <person name="Gonzalez J."/>
            <person name="Henrissat B."/>
            <person name="Kuo A."/>
            <person name="Liang C."/>
            <person name="Lipzen A."/>
            <person name="Lutzoni F."/>
            <person name="Magnuson J."/>
            <person name="Mondo S."/>
            <person name="Nolan M."/>
            <person name="Ohm R."/>
            <person name="Pangilinan J."/>
            <person name="Park H.-J."/>
            <person name="Ramirez L."/>
            <person name="Alfaro M."/>
            <person name="Sun H."/>
            <person name="Tritt A."/>
            <person name="Yoshinaga Y."/>
            <person name="Zwiers L.-H."/>
            <person name="Turgeon B."/>
            <person name="Goodwin S."/>
            <person name="Spatafora J."/>
            <person name="Crous P."/>
            <person name="Grigoriev I."/>
        </authorList>
    </citation>
    <scope>NUCLEOTIDE SEQUENCE</scope>
    <source>
        <strain evidence="2">CBS 161.51</strain>
    </source>
</reference>
<dbReference type="EMBL" id="ML976073">
    <property type="protein sequence ID" value="KAF1939881.1"/>
    <property type="molecule type" value="Genomic_DNA"/>
</dbReference>
<name>A0A6A5SGV2_9PLEO</name>